<comment type="caution">
    <text evidence="5">The sequence shown here is derived from an EMBL/GenBank/DDBJ whole genome shotgun (WGS) entry which is preliminary data.</text>
</comment>
<reference evidence="5" key="1">
    <citation type="journal article" date="2023" name="GigaByte">
        <title>Genome assembly of the bearded iris, Iris pallida Lam.</title>
        <authorList>
            <person name="Bruccoleri R.E."/>
            <person name="Oakeley E.J."/>
            <person name="Faust A.M.E."/>
            <person name="Altorfer M."/>
            <person name="Dessus-Babus S."/>
            <person name="Burckhardt D."/>
            <person name="Oertli M."/>
            <person name="Naumann U."/>
            <person name="Petersen F."/>
            <person name="Wong J."/>
        </authorList>
    </citation>
    <scope>NUCLEOTIDE SEQUENCE</scope>
    <source>
        <strain evidence="5">GSM-AAB239-AS_SAM_17_03QT</strain>
    </source>
</reference>
<keyword evidence="2 3" id="KW-0539">Nucleus</keyword>
<dbReference type="PANTHER" id="PTHR31319">
    <property type="entry name" value="ZINC FINGER PROTEIN CONSTANS-LIKE 4"/>
    <property type="match status" value="1"/>
</dbReference>
<dbReference type="Pfam" id="PF06203">
    <property type="entry name" value="CCT"/>
    <property type="match status" value="1"/>
</dbReference>
<dbReference type="GO" id="GO:0005634">
    <property type="term" value="C:nucleus"/>
    <property type="evidence" value="ECO:0007669"/>
    <property type="project" value="UniProtKB-SubCell"/>
</dbReference>
<name>A0AAX6IF27_IRIPA</name>
<comment type="subcellular location">
    <subcellularLocation>
        <location evidence="1 3">Nucleus</location>
    </subcellularLocation>
</comment>
<sequence length="309" mass="34656">MYAEARLMFPLLQSYCTQEVSPAAYHDHNSLTFTDQYHHHQLLSSFITDDLPTTDLPMESLLRTSSVSEYDLGGEGDLFKAPEPIIEEPVLALDPMSAAMTIISNGEDVISETIQAADMESIQNEHLNDVFFYECKKDLLEKCVIDDIESFSEPSDVKLPAVFPAEEAPCSKKIRLGADGQMLKSVSSGCLNSMEWISGCTLRPNFLDFQGMDFETAFGLRRTYSEGDIQALGISNINIGNTSSVHASLELKSEERRQKLSRYRKKKTKRNFGRKIKYACRKALADSQPRVRGRFAKTDECVDASKPPK</sequence>
<evidence type="ECO:0000313" key="5">
    <source>
        <dbReference type="EMBL" id="KAJ6851849.1"/>
    </source>
</evidence>
<organism evidence="5 6">
    <name type="scientific">Iris pallida</name>
    <name type="common">Sweet iris</name>
    <dbReference type="NCBI Taxonomy" id="29817"/>
    <lineage>
        <taxon>Eukaryota</taxon>
        <taxon>Viridiplantae</taxon>
        <taxon>Streptophyta</taxon>
        <taxon>Embryophyta</taxon>
        <taxon>Tracheophyta</taxon>
        <taxon>Spermatophyta</taxon>
        <taxon>Magnoliopsida</taxon>
        <taxon>Liliopsida</taxon>
        <taxon>Asparagales</taxon>
        <taxon>Iridaceae</taxon>
        <taxon>Iridoideae</taxon>
        <taxon>Irideae</taxon>
        <taxon>Iris</taxon>
    </lineage>
</organism>
<accession>A0AAX6IF27</accession>
<dbReference type="EMBL" id="JANAVB010002000">
    <property type="protein sequence ID" value="KAJ6851849.1"/>
    <property type="molecule type" value="Genomic_DNA"/>
</dbReference>
<evidence type="ECO:0000256" key="2">
    <source>
        <dbReference type="ARBA" id="ARBA00023242"/>
    </source>
</evidence>
<protein>
    <recommendedName>
        <fullName evidence="4">CCT domain-containing protein</fullName>
    </recommendedName>
</protein>
<evidence type="ECO:0000259" key="4">
    <source>
        <dbReference type="PROSITE" id="PS51017"/>
    </source>
</evidence>
<dbReference type="GO" id="GO:0009909">
    <property type="term" value="P:regulation of flower development"/>
    <property type="evidence" value="ECO:0007669"/>
    <property type="project" value="InterPro"/>
</dbReference>
<reference evidence="5" key="2">
    <citation type="submission" date="2023-04" db="EMBL/GenBank/DDBJ databases">
        <authorList>
            <person name="Bruccoleri R.E."/>
            <person name="Oakeley E.J."/>
            <person name="Faust A.-M."/>
            <person name="Dessus-Babus S."/>
            <person name="Altorfer M."/>
            <person name="Burckhardt D."/>
            <person name="Oertli M."/>
            <person name="Naumann U."/>
            <person name="Petersen F."/>
            <person name="Wong J."/>
        </authorList>
    </citation>
    <scope>NUCLEOTIDE SEQUENCE</scope>
    <source>
        <strain evidence="5">GSM-AAB239-AS_SAM_17_03QT</strain>
        <tissue evidence="5">Leaf</tissue>
    </source>
</reference>
<evidence type="ECO:0000256" key="3">
    <source>
        <dbReference type="PROSITE-ProRule" id="PRU00357"/>
    </source>
</evidence>
<feature type="domain" description="CCT" evidence="4">
    <location>
        <begin position="256"/>
        <end position="298"/>
    </location>
</feature>
<evidence type="ECO:0000313" key="6">
    <source>
        <dbReference type="Proteomes" id="UP001140949"/>
    </source>
</evidence>
<dbReference type="GO" id="GO:0003700">
    <property type="term" value="F:DNA-binding transcription factor activity"/>
    <property type="evidence" value="ECO:0007669"/>
    <property type="project" value="TreeGrafter"/>
</dbReference>
<keyword evidence="6" id="KW-1185">Reference proteome</keyword>
<dbReference type="Proteomes" id="UP001140949">
    <property type="component" value="Unassembled WGS sequence"/>
</dbReference>
<dbReference type="PROSITE" id="PS51017">
    <property type="entry name" value="CCT"/>
    <property type="match status" value="1"/>
</dbReference>
<dbReference type="AlphaFoldDB" id="A0AAX6IF27"/>
<dbReference type="InterPro" id="IPR010402">
    <property type="entry name" value="CCT_domain"/>
</dbReference>
<proteinExistence type="predicted"/>
<gene>
    <name evidence="5" type="ORF">M6B38_257600</name>
</gene>
<evidence type="ECO:0000256" key="1">
    <source>
        <dbReference type="ARBA" id="ARBA00004123"/>
    </source>
</evidence>
<dbReference type="PANTHER" id="PTHR31319:SF71">
    <property type="entry name" value="CCT MOTIF FAMILY PROTEIN"/>
    <property type="match status" value="1"/>
</dbReference>
<dbReference type="InterPro" id="IPR045281">
    <property type="entry name" value="CONSTANS-like"/>
</dbReference>